<dbReference type="InterPro" id="IPR036388">
    <property type="entry name" value="WH-like_DNA-bd_sf"/>
</dbReference>
<feature type="DNA-binding region" description="OmpR/PhoB-type" evidence="7">
    <location>
        <begin position="124"/>
        <end position="222"/>
    </location>
</feature>
<protein>
    <submittedName>
        <fullName evidence="10">Response regulator transcription factor</fullName>
    </submittedName>
</protein>
<keyword evidence="11" id="KW-1185">Reference proteome</keyword>
<dbReference type="Pfam" id="PF00072">
    <property type="entry name" value="Response_reg"/>
    <property type="match status" value="1"/>
</dbReference>
<feature type="domain" description="OmpR/PhoB-type" evidence="9">
    <location>
        <begin position="124"/>
        <end position="222"/>
    </location>
</feature>
<gene>
    <name evidence="10" type="ORF">IEE83_12450</name>
</gene>
<reference evidence="11" key="1">
    <citation type="submission" date="2023-07" db="EMBL/GenBank/DDBJ databases">
        <title>Dyadobacter sp. nov 'subterranea' isolated from contaminted grondwater.</title>
        <authorList>
            <person name="Szabo I."/>
            <person name="Al-Omari J."/>
            <person name="Szerdahelyi S.G."/>
            <person name="Rado J."/>
        </authorList>
    </citation>
    <scope>NUCLEOTIDE SEQUENCE [LARGE SCALE GENOMIC DNA]</scope>
    <source>
        <strain evidence="11">UP-52</strain>
    </source>
</reference>
<keyword evidence="5" id="KW-0804">Transcription</keyword>
<feature type="domain" description="Response regulatory" evidence="8">
    <location>
        <begin position="2"/>
        <end position="116"/>
    </location>
</feature>
<dbReference type="SUPFAM" id="SSF52172">
    <property type="entry name" value="CheY-like"/>
    <property type="match status" value="1"/>
</dbReference>
<dbReference type="CDD" id="cd00383">
    <property type="entry name" value="trans_reg_C"/>
    <property type="match status" value="1"/>
</dbReference>
<dbReference type="Proteomes" id="UP000634134">
    <property type="component" value="Unassembled WGS sequence"/>
</dbReference>
<dbReference type="PANTHER" id="PTHR48111:SF22">
    <property type="entry name" value="REGULATOR OF RPOS"/>
    <property type="match status" value="1"/>
</dbReference>
<dbReference type="InterPro" id="IPR001789">
    <property type="entry name" value="Sig_transdc_resp-reg_receiver"/>
</dbReference>
<dbReference type="Gene3D" id="1.10.10.10">
    <property type="entry name" value="Winged helix-like DNA-binding domain superfamily/Winged helix DNA-binding domain"/>
    <property type="match status" value="1"/>
</dbReference>
<keyword evidence="4 7" id="KW-0238">DNA-binding</keyword>
<dbReference type="Gene3D" id="3.40.50.2300">
    <property type="match status" value="1"/>
</dbReference>
<evidence type="ECO:0000259" key="9">
    <source>
        <dbReference type="PROSITE" id="PS51755"/>
    </source>
</evidence>
<evidence type="ECO:0000256" key="4">
    <source>
        <dbReference type="ARBA" id="ARBA00023125"/>
    </source>
</evidence>
<dbReference type="EMBL" id="JACYGY010000001">
    <property type="protein sequence ID" value="MBE9462696.1"/>
    <property type="molecule type" value="Genomic_DNA"/>
</dbReference>
<evidence type="ECO:0000256" key="1">
    <source>
        <dbReference type="ARBA" id="ARBA00022553"/>
    </source>
</evidence>
<dbReference type="PANTHER" id="PTHR48111">
    <property type="entry name" value="REGULATOR OF RPOS"/>
    <property type="match status" value="1"/>
</dbReference>
<dbReference type="Pfam" id="PF00486">
    <property type="entry name" value="Trans_reg_C"/>
    <property type="match status" value="1"/>
</dbReference>
<dbReference type="InterPro" id="IPR011006">
    <property type="entry name" value="CheY-like_superfamily"/>
</dbReference>
<evidence type="ECO:0000259" key="8">
    <source>
        <dbReference type="PROSITE" id="PS50110"/>
    </source>
</evidence>
<evidence type="ECO:0000256" key="2">
    <source>
        <dbReference type="ARBA" id="ARBA00023012"/>
    </source>
</evidence>
<dbReference type="PROSITE" id="PS50110">
    <property type="entry name" value="RESPONSE_REGULATORY"/>
    <property type="match status" value="1"/>
</dbReference>
<evidence type="ECO:0000256" key="3">
    <source>
        <dbReference type="ARBA" id="ARBA00023015"/>
    </source>
</evidence>
<evidence type="ECO:0000256" key="6">
    <source>
        <dbReference type="PROSITE-ProRule" id="PRU00169"/>
    </source>
</evidence>
<name>A0ABR9WEC2_9BACT</name>
<evidence type="ECO:0000313" key="11">
    <source>
        <dbReference type="Proteomes" id="UP000634134"/>
    </source>
</evidence>
<keyword evidence="2" id="KW-0902">Two-component regulatory system</keyword>
<comment type="caution">
    <text evidence="10">The sequence shown here is derived from an EMBL/GenBank/DDBJ whole genome shotgun (WGS) entry which is preliminary data.</text>
</comment>
<dbReference type="InterPro" id="IPR001867">
    <property type="entry name" value="OmpR/PhoB-type_DNA-bd"/>
</dbReference>
<dbReference type="Gene3D" id="6.10.250.690">
    <property type="match status" value="1"/>
</dbReference>
<dbReference type="InterPro" id="IPR039420">
    <property type="entry name" value="WalR-like"/>
</dbReference>
<keyword evidence="1 6" id="KW-0597">Phosphoprotein</keyword>
<keyword evidence="3" id="KW-0805">Transcription regulation</keyword>
<sequence length="227" mass="25483">MKILVVEDEQKLAGFMVQGLVQAGYLVQLSNNGAEALTKATSETFDLILLDLMLPGMTGIDVLKNLRTYKISIPVIIISALGGTSQIVEGLDLGAVDYIRKPFEWEELLARIRILQRKVFSSESTRIGVNDLVIDLMSRQITRNGKQIVLTGKEFALLEYLVRNTNRVVSKNQILENVWNMDFDPESNIVEVYMYQLRGKIDKGFEQPLIETVIGIGYKLKGTKSSL</sequence>
<evidence type="ECO:0000256" key="7">
    <source>
        <dbReference type="PROSITE-ProRule" id="PRU01091"/>
    </source>
</evidence>
<evidence type="ECO:0000256" key="5">
    <source>
        <dbReference type="ARBA" id="ARBA00023163"/>
    </source>
</evidence>
<dbReference type="SMART" id="SM00862">
    <property type="entry name" value="Trans_reg_C"/>
    <property type="match status" value="1"/>
</dbReference>
<feature type="modified residue" description="4-aspartylphosphate" evidence="6">
    <location>
        <position position="51"/>
    </location>
</feature>
<organism evidence="10 11">
    <name type="scientific">Dyadobacter subterraneus</name>
    <dbReference type="NCBI Taxonomy" id="2773304"/>
    <lineage>
        <taxon>Bacteria</taxon>
        <taxon>Pseudomonadati</taxon>
        <taxon>Bacteroidota</taxon>
        <taxon>Cytophagia</taxon>
        <taxon>Cytophagales</taxon>
        <taxon>Spirosomataceae</taxon>
        <taxon>Dyadobacter</taxon>
    </lineage>
</organism>
<accession>A0ABR9WEC2</accession>
<evidence type="ECO:0000313" key="10">
    <source>
        <dbReference type="EMBL" id="MBE9462696.1"/>
    </source>
</evidence>
<dbReference type="PROSITE" id="PS51755">
    <property type="entry name" value="OMPR_PHOB"/>
    <property type="match status" value="1"/>
</dbReference>
<proteinExistence type="predicted"/>
<dbReference type="SMART" id="SM00448">
    <property type="entry name" value="REC"/>
    <property type="match status" value="1"/>
</dbReference>
<dbReference type="RefSeq" id="WP_194120883.1">
    <property type="nucleotide sequence ID" value="NZ_JACYGY010000001.1"/>
</dbReference>